<accession>A0A8J2KLM1</accession>
<dbReference type="Proteomes" id="UP000708208">
    <property type="component" value="Unassembled WGS sequence"/>
</dbReference>
<organism evidence="1 2">
    <name type="scientific">Allacma fusca</name>
    <dbReference type="NCBI Taxonomy" id="39272"/>
    <lineage>
        <taxon>Eukaryota</taxon>
        <taxon>Metazoa</taxon>
        <taxon>Ecdysozoa</taxon>
        <taxon>Arthropoda</taxon>
        <taxon>Hexapoda</taxon>
        <taxon>Collembola</taxon>
        <taxon>Symphypleona</taxon>
        <taxon>Sminthuridae</taxon>
        <taxon>Allacma</taxon>
    </lineage>
</organism>
<comment type="caution">
    <text evidence="1">The sequence shown here is derived from an EMBL/GenBank/DDBJ whole genome shotgun (WGS) entry which is preliminary data.</text>
</comment>
<feature type="non-terminal residue" evidence="1">
    <location>
        <position position="1"/>
    </location>
</feature>
<proteinExistence type="predicted"/>
<sequence>MIWYSNNQHGNRDKK</sequence>
<gene>
    <name evidence="1" type="ORF">AFUS01_LOCUS25961</name>
</gene>
<reference evidence="1" key="1">
    <citation type="submission" date="2021-06" db="EMBL/GenBank/DDBJ databases">
        <authorList>
            <person name="Hodson N. C."/>
            <person name="Mongue J. A."/>
            <person name="Jaron S. K."/>
        </authorList>
    </citation>
    <scope>NUCLEOTIDE SEQUENCE</scope>
</reference>
<protein>
    <submittedName>
        <fullName evidence="1">Uncharacterized protein</fullName>
    </submittedName>
</protein>
<evidence type="ECO:0000313" key="2">
    <source>
        <dbReference type="Proteomes" id="UP000708208"/>
    </source>
</evidence>
<dbReference type="EMBL" id="CAJVCH010340599">
    <property type="protein sequence ID" value="CAG7815267.1"/>
    <property type="molecule type" value="Genomic_DNA"/>
</dbReference>
<keyword evidence="2" id="KW-1185">Reference proteome</keyword>
<evidence type="ECO:0000313" key="1">
    <source>
        <dbReference type="EMBL" id="CAG7815267.1"/>
    </source>
</evidence>
<name>A0A8J2KLM1_9HEXA</name>